<sequence length="100" mass="9598">MLRDETASRIDERDRGLSRATQLRLACAVGAAASTAVIAYLAAGSVPGRASVSNSAGQTSSGTDLSPATAPGLTPPQQAPGAGGDGGGQFGSAPIVTGGS</sequence>
<dbReference type="Proteomes" id="UP000248724">
    <property type="component" value="Unassembled WGS sequence"/>
</dbReference>
<dbReference type="EMBL" id="QHBU01000034">
    <property type="protein sequence ID" value="PZR83479.1"/>
    <property type="molecule type" value="Genomic_DNA"/>
</dbReference>
<feature type="transmembrane region" description="Helical" evidence="2">
    <location>
        <begin position="23"/>
        <end position="43"/>
    </location>
</feature>
<gene>
    <name evidence="3" type="ORF">DLM65_01690</name>
</gene>
<evidence type="ECO:0000256" key="2">
    <source>
        <dbReference type="SAM" id="Phobius"/>
    </source>
</evidence>
<organism evidence="3 4">
    <name type="scientific">Candidatus Aeolococcus gillhamiae</name>
    <dbReference type="NCBI Taxonomy" id="3127015"/>
    <lineage>
        <taxon>Bacteria</taxon>
        <taxon>Bacillati</taxon>
        <taxon>Candidatus Dormiibacterota</taxon>
        <taxon>Candidatus Dormibacteria</taxon>
        <taxon>Candidatus Aeolococcales</taxon>
        <taxon>Candidatus Aeolococcaceae</taxon>
        <taxon>Candidatus Aeolococcus</taxon>
    </lineage>
</organism>
<accession>A0A2W5ZDF0</accession>
<keyword evidence="2" id="KW-0472">Membrane</keyword>
<keyword evidence="2" id="KW-0812">Transmembrane</keyword>
<protein>
    <submittedName>
        <fullName evidence="3">Uncharacterized protein</fullName>
    </submittedName>
</protein>
<feature type="compositionally biased region" description="Gly residues" evidence="1">
    <location>
        <begin position="81"/>
        <end position="90"/>
    </location>
</feature>
<feature type="compositionally biased region" description="Polar residues" evidence="1">
    <location>
        <begin position="51"/>
        <end position="66"/>
    </location>
</feature>
<evidence type="ECO:0000313" key="3">
    <source>
        <dbReference type="EMBL" id="PZR83479.1"/>
    </source>
</evidence>
<name>A0A2W5ZDF0_9BACT</name>
<comment type="caution">
    <text evidence="3">The sequence shown here is derived from an EMBL/GenBank/DDBJ whole genome shotgun (WGS) entry which is preliminary data.</text>
</comment>
<evidence type="ECO:0000256" key="1">
    <source>
        <dbReference type="SAM" id="MobiDB-lite"/>
    </source>
</evidence>
<proteinExistence type="predicted"/>
<evidence type="ECO:0000313" key="4">
    <source>
        <dbReference type="Proteomes" id="UP000248724"/>
    </source>
</evidence>
<keyword evidence="2" id="KW-1133">Transmembrane helix</keyword>
<reference evidence="3 4" key="1">
    <citation type="journal article" date="2017" name="Nature">
        <title>Atmospheric trace gases support primary production in Antarctic desert surface soil.</title>
        <authorList>
            <person name="Ji M."/>
            <person name="Greening C."/>
            <person name="Vanwonterghem I."/>
            <person name="Carere C.R."/>
            <person name="Bay S.K."/>
            <person name="Steen J.A."/>
            <person name="Montgomery K."/>
            <person name="Lines T."/>
            <person name="Beardall J."/>
            <person name="van Dorst J."/>
            <person name="Snape I."/>
            <person name="Stott M.B."/>
            <person name="Hugenholtz P."/>
            <person name="Ferrari B.C."/>
        </authorList>
    </citation>
    <scope>NUCLEOTIDE SEQUENCE [LARGE SCALE GENOMIC DNA]</scope>
    <source>
        <strain evidence="3">RRmetagenome_bin12</strain>
    </source>
</reference>
<feature type="region of interest" description="Disordered" evidence="1">
    <location>
        <begin position="48"/>
        <end position="100"/>
    </location>
</feature>
<dbReference type="AlphaFoldDB" id="A0A2W5ZDF0"/>